<dbReference type="NCBIfam" id="TIGR04282">
    <property type="entry name" value="glyco_like_cofC"/>
    <property type="match status" value="1"/>
</dbReference>
<dbReference type="Pfam" id="PF09837">
    <property type="entry name" value="DUF2064"/>
    <property type="match status" value="1"/>
</dbReference>
<dbReference type="PANTHER" id="PTHR36529">
    <property type="entry name" value="SLL1095 PROTEIN"/>
    <property type="match status" value="1"/>
</dbReference>
<dbReference type="InterPro" id="IPR029044">
    <property type="entry name" value="Nucleotide-diphossugar_trans"/>
</dbReference>
<dbReference type="SUPFAM" id="SSF53448">
    <property type="entry name" value="Nucleotide-diphospho-sugar transferases"/>
    <property type="match status" value="1"/>
</dbReference>
<dbReference type="Gene3D" id="3.90.550.10">
    <property type="entry name" value="Spore Coat Polysaccharide Biosynthesis Protein SpsA, Chain A"/>
    <property type="match status" value="1"/>
</dbReference>
<accession>A0AAE9ZZA3</accession>
<gene>
    <name evidence="1" type="ORF">PXH66_01525</name>
</gene>
<name>A0AAE9ZZA3_9BACT</name>
<evidence type="ECO:0000313" key="2">
    <source>
        <dbReference type="Proteomes" id="UP001218638"/>
    </source>
</evidence>
<dbReference type="RefSeq" id="WP_330928734.1">
    <property type="nucleotide sequence ID" value="NZ_CP119075.1"/>
</dbReference>
<dbReference type="InterPro" id="IPR018641">
    <property type="entry name" value="Trfase_1_rSAM/seldom-assoc"/>
</dbReference>
<evidence type="ECO:0000313" key="1">
    <source>
        <dbReference type="EMBL" id="WED65528.1"/>
    </source>
</evidence>
<reference evidence="1" key="1">
    <citation type="submission" date="2023-03" db="EMBL/GenBank/DDBJ databases">
        <title>Lomoglobus Profundus gen. nov., sp. nov., a novel member of the phylum Verrucomicrobia, isolated from deep-marine sediment of South China Sea.</title>
        <authorList>
            <person name="Ahmad T."/>
            <person name="Ishaq S.E."/>
            <person name="Wang F."/>
        </authorList>
    </citation>
    <scope>NUCLEOTIDE SEQUENCE</scope>
    <source>
        <strain evidence="1">LMO-M01</strain>
    </source>
</reference>
<dbReference type="KEGG" id="slom:PXH66_01525"/>
<organism evidence="1 2">
    <name type="scientific">Synoicihabitans lomoniglobus</name>
    <dbReference type="NCBI Taxonomy" id="2909285"/>
    <lineage>
        <taxon>Bacteria</taxon>
        <taxon>Pseudomonadati</taxon>
        <taxon>Verrucomicrobiota</taxon>
        <taxon>Opitutia</taxon>
        <taxon>Opitutales</taxon>
        <taxon>Opitutaceae</taxon>
        <taxon>Synoicihabitans</taxon>
    </lineage>
</organism>
<dbReference type="Proteomes" id="UP001218638">
    <property type="component" value="Chromosome"/>
</dbReference>
<keyword evidence="2" id="KW-1185">Reference proteome</keyword>
<proteinExistence type="predicted"/>
<dbReference type="PANTHER" id="PTHR36529:SF1">
    <property type="entry name" value="GLYCOSYLTRANSFERASE"/>
    <property type="match status" value="1"/>
</dbReference>
<protein>
    <submittedName>
        <fullName evidence="1">TIGR04282 family arsenosugar biosynthesis glycosyltransferase</fullName>
    </submittedName>
</protein>
<dbReference type="AlphaFoldDB" id="A0AAE9ZZA3"/>
<sequence>MTPTVLIFLKAPVAGAVKTRLAVDVGEAEALRIYRWLAERQLAAIPSTWPVEVHFSPAPAAAEMKAWLGEAKGRTFWPQVEAGLGERLRHAMAGAFARSAEAVFLIGGDCPGLNAKVLNRARDALREHDVVMGPACDGGYYLLGMTTARPELLHDIAWSSDRVASQTRQRVEAAGLALAELNPLRDVDRLADWRAVERRD</sequence>
<dbReference type="EMBL" id="CP119075">
    <property type="protein sequence ID" value="WED65528.1"/>
    <property type="molecule type" value="Genomic_DNA"/>
</dbReference>